<keyword evidence="2" id="KW-1185">Reference proteome</keyword>
<accession>A0A452Y2N7</accession>
<reference evidence="1" key="5">
    <citation type="journal article" date="2021" name="G3 (Bethesda)">
        <title>Aegilops tauschii genome assembly Aet v5.0 features greater sequence contiguity and improved annotation.</title>
        <authorList>
            <person name="Wang L."/>
            <person name="Zhu T."/>
            <person name="Rodriguez J.C."/>
            <person name="Deal K.R."/>
            <person name="Dubcovsky J."/>
            <person name="McGuire P.E."/>
            <person name="Lux T."/>
            <person name="Spannagl M."/>
            <person name="Mayer K.F.X."/>
            <person name="Baldrich P."/>
            <person name="Meyers B.C."/>
            <person name="Huo N."/>
            <person name="Gu Y.Q."/>
            <person name="Zhou H."/>
            <person name="Devos K.M."/>
            <person name="Bennetzen J.L."/>
            <person name="Unver T."/>
            <person name="Budak H."/>
            <person name="Gulick P.J."/>
            <person name="Galiba G."/>
            <person name="Kalapos B."/>
            <person name="Nelson D.R."/>
            <person name="Li P."/>
            <person name="You F.M."/>
            <person name="Luo M.C."/>
            <person name="Dvorak J."/>
        </authorList>
    </citation>
    <scope>NUCLEOTIDE SEQUENCE [LARGE SCALE GENOMIC DNA]</scope>
    <source>
        <strain evidence="1">cv. AL8/78</strain>
    </source>
</reference>
<dbReference type="Proteomes" id="UP000015105">
    <property type="component" value="Chromosome 1D"/>
</dbReference>
<protein>
    <submittedName>
        <fullName evidence="1">Uncharacterized protein</fullName>
    </submittedName>
</protein>
<dbReference type="EnsemblPlants" id="AET1Gv20267900.10">
    <property type="protein sequence ID" value="AET1Gv20267900.10"/>
    <property type="gene ID" value="AET1Gv20267900"/>
</dbReference>
<reference evidence="2" key="1">
    <citation type="journal article" date="2014" name="Science">
        <title>Ancient hybridizations among the ancestral genomes of bread wheat.</title>
        <authorList>
            <consortium name="International Wheat Genome Sequencing Consortium,"/>
            <person name="Marcussen T."/>
            <person name="Sandve S.R."/>
            <person name="Heier L."/>
            <person name="Spannagl M."/>
            <person name="Pfeifer M."/>
            <person name="Jakobsen K.S."/>
            <person name="Wulff B.B."/>
            <person name="Steuernagel B."/>
            <person name="Mayer K.F."/>
            <person name="Olsen O.A."/>
        </authorList>
    </citation>
    <scope>NUCLEOTIDE SEQUENCE [LARGE SCALE GENOMIC DNA]</scope>
    <source>
        <strain evidence="2">cv. AL8/78</strain>
    </source>
</reference>
<proteinExistence type="predicted"/>
<sequence>MDLEANSELIFGEEFCFPANATYYPTPYGPTGITLPAELYEHQAIWRCGDQDLHYLGQQAEGTSYSYYVVPDYGIAHSPRPRGPYPSEHCAIADGRFARSREYLAKTADIVCHQPVPIPHYDVLPSAAQWGPASTSQTLMCNDSLFIPTDQGQSFPVVPKKGITWNPSLQSTSVSSKKFENHAMLSTVQLHSTDPWKQNLAAGSGTMVPAKLRRALQRHHDTLYMGEFLLSTPRRRLIHHTTIMLHMLDRTSVRWP</sequence>
<name>A0A452Y2N7_AEGTS</name>
<organism evidence="1 2">
    <name type="scientific">Aegilops tauschii subsp. strangulata</name>
    <name type="common">Goatgrass</name>
    <dbReference type="NCBI Taxonomy" id="200361"/>
    <lineage>
        <taxon>Eukaryota</taxon>
        <taxon>Viridiplantae</taxon>
        <taxon>Streptophyta</taxon>
        <taxon>Embryophyta</taxon>
        <taxon>Tracheophyta</taxon>
        <taxon>Spermatophyta</taxon>
        <taxon>Magnoliopsida</taxon>
        <taxon>Liliopsida</taxon>
        <taxon>Poales</taxon>
        <taxon>Poaceae</taxon>
        <taxon>BOP clade</taxon>
        <taxon>Pooideae</taxon>
        <taxon>Triticodae</taxon>
        <taxon>Triticeae</taxon>
        <taxon>Triticinae</taxon>
        <taxon>Aegilops</taxon>
    </lineage>
</organism>
<evidence type="ECO:0000313" key="1">
    <source>
        <dbReference type="EnsemblPlants" id="AET1Gv20267900.10"/>
    </source>
</evidence>
<dbReference type="AlphaFoldDB" id="A0A452Y2N7"/>
<reference evidence="1" key="3">
    <citation type="journal article" date="2017" name="Nature">
        <title>Genome sequence of the progenitor of the wheat D genome Aegilops tauschii.</title>
        <authorList>
            <person name="Luo M.C."/>
            <person name="Gu Y.Q."/>
            <person name="Puiu D."/>
            <person name="Wang H."/>
            <person name="Twardziok S.O."/>
            <person name="Deal K.R."/>
            <person name="Huo N."/>
            <person name="Zhu T."/>
            <person name="Wang L."/>
            <person name="Wang Y."/>
            <person name="McGuire P.E."/>
            <person name="Liu S."/>
            <person name="Long H."/>
            <person name="Ramasamy R.K."/>
            <person name="Rodriguez J.C."/>
            <person name="Van S.L."/>
            <person name="Yuan L."/>
            <person name="Wang Z."/>
            <person name="Xia Z."/>
            <person name="Xiao L."/>
            <person name="Anderson O.D."/>
            <person name="Ouyang S."/>
            <person name="Liang Y."/>
            <person name="Zimin A.V."/>
            <person name="Pertea G."/>
            <person name="Qi P."/>
            <person name="Bennetzen J.L."/>
            <person name="Dai X."/>
            <person name="Dawson M.W."/>
            <person name="Muller H.G."/>
            <person name="Kugler K."/>
            <person name="Rivarola-Duarte L."/>
            <person name="Spannagl M."/>
            <person name="Mayer K.F.X."/>
            <person name="Lu F.H."/>
            <person name="Bevan M.W."/>
            <person name="Leroy P."/>
            <person name="Li P."/>
            <person name="You F.M."/>
            <person name="Sun Q."/>
            <person name="Liu Z."/>
            <person name="Lyons E."/>
            <person name="Wicker T."/>
            <person name="Salzberg S.L."/>
            <person name="Devos K.M."/>
            <person name="Dvorak J."/>
        </authorList>
    </citation>
    <scope>NUCLEOTIDE SEQUENCE [LARGE SCALE GENOMIC DNA]</scope>
    <source>
        <strain evidence="1">cv. AL8/78</strain>
    </source>
</reference>
<reference evidence="2" key="2">
    <citation type="journal article" date="2017" name="Nat. Plants">
        <title>The Aegilops tauschii genome reveals multiple impacts of transposons.</title>
        <authorList>
            <person name="Zhao G."/>
            <person name="Zou C."/>
            <person name="Li K."/>
            <person name="Wang K."/>
            <person name="Li T."/>
            <person name="Gao L."/>
            <person name="Zhang X."/>
            <person name="Wang H."/>
            <person name="Yang Z."/>
            <person name="Liu X."/>
            <person name="Jiang W."/>
            <person name="Mao L."/>
            <person name="Kong X."/>
            <person name="Jiao Y."/>
            <person name="Jia J."/>
        </authorList>
    </citation>
    <scope>NUCLEOTIDE SEQUENCE [LARGE SCALE GENOMIC DNA]</scope>
    <source>
        <strain evidence="2">cv. AL8/78</strain>
    </source>
</reference>
<evidence type="ECO:0000313" key="2">
    <source>
        <dbReference type="Proteomes" id="UP000015105"/>
    </source>
</evidence>
<reference evidence="1" key="4">
    <citation type="submission" date="2019-03" db="UniProtKB">
        <authorList>
            <consortium name="EnsemblPlants"/>
        </authorList>
    </citation>
    <scope>IDENTIFICATION</scope>
</reference>
<dbReference type="Gramene" id="AET1Gv20267900.10">
    <property type="protein sequence ID" value="AET1Gv20267900.10"/>
    <property type="gene ID" value="AET1Gv20267900"/>
</dbReference>